<feature type="compositionally biased region" description="Basic residues" evidence="1">
    <location>
        <begin position="1"/>
        <end position="10"/>
    </location>
</feature>
<feature type="region of interest" description="Disordered" evidence="1">
    <location>
        <begin position="1"/>
        <end position="23"/>
    </location>
</feature>
<evidence type="ECO:0000313" key="3">
    <source>
        <dbReference type="Proteomes" id="UP001461498"/>
    </source>
</evidence>
<evidence type="ECO:0000256" key="1">
    <source>
        <dbReference type="SAM" id="MobiDB-lite"/>
    </source>
</evidence>
<proteinExistence type="predicted"/>
<dbReference type="Proteomes" id="UP001461498">
    <property type="component" value="Unassembled WGS sequence"/>
</dbReference>
<protein>
    <submittedName>
        <fullName evidence="2">Uncharacterized protein</fullName>
    </submittedName>
</protein>
<comment type="caution">
    <text evidence="2">The sequence shown here is derived from an EMBL/GenBank/DDBJ whole genome shotgun (WGS) entry which is preliminary data.</text>
</comment>
<gene>
    <name evidence="2" type="ORF">O3M35_009988</name>
</gene>
<keyword evidence="3" id="KW-1185">Reference proteome</keyword>
<dbReference type="AlphaFoldDB" id="A0AAW1D2S4"/>
<organism evidence="2 3">
    <name type="scientific">Rhynocoris fuscipes</name>
    <dbReference type="NCBI Taxonomy" id="488301"/>
    <lineage>
        <taxon>Eukaryota</taxon>
        <taxon>Metazoa</taxon>
        <taxon>Ecdysozoa</taxon>
        <taxon>Arthropoda</taxon>
        <taxon>Hexapoda</taxon>
        <taxon>Insecta</taxon>
        <taxon>Pterygota</taxon>
        <taxon>Neoptera</taxon>
        <taxon>Paraneoptera</taxon>
        <taxon>Hemiptera</taxon>
        <taxon>Heteroptera</taxon>
        <taxon>Panheteroptera</taxon>
        <taxon>Cimicomorpha</taxon>
        <taxon>Reduviidae</taxon>
        <taxon>Harpactorinae</taxon>
        <taxon>Harpactorini</taxon>
        <taxon>Rhynocoris</taxon>
    </lineage>
</organism>
<evidence type="ECO:0000313" key="2">
    <source>
        <dbReference type="EMBL" id="KAK9503433.1"/>
    </source>
</evidence>
<name>A0AAW1D2S4_9HEMI</name>
<dbReference type="EMBL" id="JAPXFL010000007">
    <property type="protein sequence ID" value="KAK9503433.1"/>
    <property type="molecule type" value="Genomic_DNA"/>
</dbReference>
<sequence length="102" mass="11418">MSSCQNRRKFSSPASLLSAPLAPPPLQIQQPRRFSNVGVTARKFSQSLGWSSKVDAEVVAQIVDQGRALCAQYIRSRCLTQNCFRLKRSGVFTKKMWLTKAT</sequence>
<accession>A0AAW1D2S4</accession>
<feature type="compositionally biased region" description="Low complexity" evidence="1">
    <location>
        <begin position="11"/>
        <end position="20"/>
    </location>
</feature>
<reference evidence="2 3" key="1">
    <citation type="submission" date="2022-12" db="EMBL/GenBank/DDBJ databases">
        <title>Chromosome-level genome assembly of true bugs.</title>
        <authorList>
            <person name="Ma L."/>
            <person name="Li H."/>
        </authorList>
    </citation>
    <scope>NUCLEOTIDE SEQUENCE [LARGE SCALE GENOMIC DNA]</scope>
    <source>
        <strain evidence="2">Lab_2022b</strain>
    </source>
</reference>